<comment type="subcellular location">
    <subcellularLocation>
        <location evidence="1 5">Nucleus</location>
    </subcellularLocation>
</comment>
<dbReference type="InterPro" id="IPR024986">
    <property type="entry name" value="Nipped-B_C"/>
</dbReference>
<dbReference type="OrthoDB" id="418242at2759"/>
<keyword evidence="2 5" id="KW-0677">Repeat</keyword>
<dbReference type="RefSeq" id="XP_049261942.1">
    <property type="nucleotide sequence ID" value="XM_049408761.1"/>
</dbReference>
<comment type="caution">
    <text evidence="8">The sequence shown here is derived from an EMBL/GenBank/DDBJ whole genome shotgun (WGS) entry which is preliminary data.</text>
</comment>
<sequence length="1450" mass="164537">MSDKQLPRDLKDALSITPLIHLIPKQNIFPLLSCASLSPTIDDSQLIYQGTQQKKSDSETEAMYERIANELLECDDEQVENELKRIKFMRYPTNPEEPQTSGIREHLKPYEQKLFDSIVFDETSYSDSSISKVESSRLSVRKRYHVDDEESMRRHNKKYLTKFNNEKLGNTPARKSSRKRHQRGVNEDPGENRKLVKFSDTELRQRAVTSLRLHISRFMCPDEEGLDNSEITVEILELVLDSTARCLYQETDLDVSEFSNLQKICHRSLADSIEKFDVHLTISEIKDVFSVADEFLKCALYSRILLLIMNGPSQDKVLFVDAYLNSIVEFLNIFVESLLFPISALQIPGGDEDIPAKRQSLNKLFSEVGQFVKQLGHLNSKAKLEHQVLTKIEILANQIIFEDRYSDDKSSLLRILPIDPLKISVSLSIIEVFKTCSEERSYLIEEVFNNFFTISTNKVVARQFKVERGFSIHLYTLLLGKFVQCIESEDGKEQMESESRNAKDTVDQLVHKLLCSIADRFSSANRGLLHVVVEDLLMLLPFPEWSSTELLLRSLAEQLIRILSNHDNNPSLEGYYLDIMGSICEKVFCLKPDVTLSIDPEGISHILSDFDSIKFDKEDSLKCFIIKLKNWKEAAQSKENIEDINIDELVAADRNPNDISKHAIHKLYLSLILDPSLNKIVESFVSALGIFLESPKIKVKTKAIKILASLSEVSPTILRTKSIQDSLSARLLDSSTSVRDAVFDFVGMYVQKHPDEADSFKTPLRSALNDDGVSVRKKAIKLSKVLYPMFKATASKVDIGSRLLRRLTDEEDTVKNLAANALLELWFLPLASTNINKSHCEDVVKVIVDLSGSGPKCLKSVESFLERYVLGSKDESIQRSTSVFVDMILDLASGENAISKREGLLLLSICVKCKPSIFGQDQLVALQPIITDESQIGELSYVYALRTMKYALPSIDSLRPDFIDSFQKFLIQRLGKFSIGQLHEVIPCLWRLGQINSNTQKLAKAAISTMKHVYPYIEARPFKDNVKVAKLLSLLGCFGKYCDFSPERNLFAHASLGLKYKETVTSLILKYILFFTDKGLEQNRRSAIGNLISLCSTHTNLLTTMPVLTTLDRVMNTGNEKMISSMLQGLINFLQEKDSEVQKNVGYSEKSSTSNKLDVNVFHGKHNSADGVCASIVQRYLDKVLKLCLKPDLKLFYLPIQFIELVLELGYANPKICVPTIIALESSQDTKTKNTALRIHTDLFEKHESLVETSYDEGIRLAFELNKGSFQGQSDFLNSMYSIVSSSHTSRKKLVKAISRTLRLNLHYPTPQSQDSLMFLEFWAQNVAQIQLKSVEEVLMLLHEMYVILSGPRMDFILEIENSNVPPSPSHYRTALSMRIVLEAYRFLSIKYNISQTQVEGFGYHSLEEIRQAPKTVKDIRINIDWIVANTGAVTQESFERCKSELSQLI</sequence>
<comment type="similarity">
    <text evidence="5">Belongs to the SCC2/Nipped-B family.</text>
</comment>
<dbReference type="GO" id="GO:0090694">
    <property type="term" value="C:Scc2-Scc4 cohesin loading complex"/>
    <property type="evidence" value="ECO:0007669"/>
    <property type="project" value="TreeGrafter"/>
</dbReference>
<dbReference type="InterPro" id="IPR026003">
    <property type="entry name" value="Cohesin_HEAT"/>
</dbReference>
<evidence type="ECO:0000256" key="1">
    <source>
        <dbReference type="ARBA" id="ARBA00004123"/>
    </source>
</evidence>
<keyword evidence="4 5" id="KW-0131">Cell cycle</keyword>
<dbReference type="InterPro" id="IPR033031">
    <property type="entry name" value="Scc2/Nipped-B"/>
</dbReference>
<dbReference type="GO" id="GO:1990414">
    <property type="term" value="P:replication-born double-strand break repair via sister chromatid exchange"/>
    <property type="evidence" value="ECO:0007669"/>
    <property type="project" value="TreeGrafter"/>
</dbReference>
<dbReference type="GO" id="GO:0034087">
    <property type="term" value="P:establishment of mitotic sister chromatid cohesion"/>
    <property type="evidence" value="ECO:0007669"/>
    <property type="project" value="TreeGrafter"/>
</dbReference>
<evidence type="ECO:0000259" key="7">
    <source>
        <dbReference type="Pfam" id="PF12830"/>
    </source>
</evidence>
<proteinExistence type="inferred from homology"/>
<evidence type="ECO:0000256" key="4">
    <source>
        <dbReference type="ARBA" id="ARBA00023306"/>
    </source>
</evidence>
<dbReference type="GO" id="GO:0061775">
    <property type="term" value="F:cohesin loader activity"/>
    <property type="evidence" value="ECO:0007669"/>
    <property type="project" value="InterPro"/>
</dbReference>
<feature type="region of interest" description="Disordered" evidence="6">
    <location>
        <begin position="165"/>
        <end position="192"/>
    </location>
</feature>
<accession>A0A8J5Q548</accession>
<name>A0A8J5Q548_9ASCO</name>
<dbReference type="Pfam" id="PF12765">
    <property type="entry name" value="Cohesin_HEAT"/>
    <property type="match status" value="1"/>
</dbReference>
<evidence type="ECO:0000313" key="8">
    <source>
        <dbReference type="EMBL" id="KAG7661709.1"/>
    </source>
</evidence>
<evidence type="ECO:0000256" key="5">
    <source>
        <dbReference type="RuleBase" id="RU364107"/>
    </source>
</evidence>
<dbReference type="PANTHER" id="PTHR21704">
    <property type="entry name" value="NIPPED-B-LIKE PROTEIN DELANGIN SCC2-RELATED"/>
    <property type="match status" value="1"/>
</dbReference>
<reference evidence="8 9" key="1">
    <citation type="journal article" date="2021" name="DNA Res.">
        <title>Genome analysis of Candida subhashii reveals its hybrid nature and dual mitochondrial genome conformations.</title>
        <authorList>
            <person name="Mixao V."/>
            <person name="Hegedusova E."/>
            <person name="Saus E."/>
            <person name="Pryszcz L.P."/>
            <person name="Cillingova A."/>
            <person name="Nosek J."/>
            <person name="Gabaldon T."/>
        </authorList>
    </citation>
    <scope>NUCLEOTIDE SEQUENCE [LARGE SCALE GENOMIC DNA]</scope>
    <source>
        <strain evidence="8 9">CBS 10753</strain>
    </source>
</reference>
<dbReference type="Pfam" id="PF12830">
    <property type="entry name" value="Nipped-B_C"/>
    <property type="match status" value="1"/>
</dbReference>
<keyword evidence="9" id="KW-1185">Reference proteome</keyword>
<dbReference type="GO" id="GO:0003682">
    <property type="term" value="F:chromatin binding"/>
    <property type="evidence" value="ECO:0007669"/>
    <property type="project" value="TreeGrafter"/>
</dbReference>
<dbReference type="GO" id="GO:0010468">
    <property type="term" value="P:regulation of gene expression"/>
    <property type="evidence" value="ECO:0007669"/>
    <property type="project" value="InterPro"/>
</dbReference>
<dbReference type="PANTHER" id="PTHR21704:SF18">
    <property type="entry name" value="NIPPED-B-LIKE PROTEIN"/>
    <property type="match status" value="1"/>
</dbReference>
<gene>
    <name evidence="8" type="ORF">J8A68_004767</name>
</gene>
<feature type="domain" description="Sister chromatid cohesion C-terminal" evidence="7">
    <location>
        <begin position="1173"/>
        <end position="1346"/>
    </location>
</feature>
<dbReference type="Proteomes" id="UP000694255">
    <property type="component" value="Unassembled WGS sequence"/>
</dbReference>
<dbReference type="GO" id="GO:0140588">
    <property type="term" value="P:chromatin looping"/>
    <property type="evidence" value="ECO:0007669"/>
    <property type="project" value="InterPro"/>
</dbReference>
<dbReference type="GeneID" id="73471567"/>
<organism evidence="8 9">
    <name type="scientific">[Candida] subhashii</name>
    <dbReference type="NCBI Taxonomy" id="561895"/>
    <lineage>
        <taxon>Eukaryota</taxon>
        <taxon>Fungi</taxon>
        <taxon>Dikarya</taxon>
        <taxon>Ascomycota</taxon>
        <taxon>Saccharomycotina</taxon>
        <taxon>Pichiomycetes</taxon>
        <taxon>Debaryomycetaceae</taxon>
        <taxon>Spathaspora</taxon>
    </lineage>
</organism>
<protein>
    <recommendedName>
        <fullName evidence="5">Sister chromatid cohesion protein</fullName>
    </recommendedName>
</protein>
<dbReference type="EMBL" id="JAGSYN010000214">
    <property type="protein sequence ID" value="KAG7661709.1"/>
    <property type="molecule type" value="Genomic_DNA"/>
</dbReference>
<evidence type="ECO:0000256" key="2">
    <source>
        <dbReference type="ARBA" id="ARBA00022737"/>
    </source>
</evidence>
<dbReference type="GO" id="GO:0071169">
    <property type="term" value="P:establishment of protein localization to chromatin"/>
    <property type="evidence" value="ECO:0007669"/>
    <property type="project" value="TreeGrafter"/>
</dbReference>
<evidence type="ECO:0000256" key="6">
    <source>
        <dbReference type="SAM" id="MobiDB-lite"/>
    </source>
</evidence>
<keyword evidence="3 5" id="KW-0539">Nucleus</keyword>
<evidence type="ECO:0000256" key="3">
    <source>
        <dbReference type="ARBA" id="ARBA00023242"/>
    </source>
</evidence>
<evidence type="ECO:0000313" key="9">
    <source>
        <dbReference type="Proteomes" id="UP000694255"/>
    </source>
</evidence>